<dbReference type="EMBL" id="CP003911">
    <property type="protein sequence ID" value="AGU50359.1"/>
    <property type="molecule type" value="Genomic_DNA"/>
</dbReference>
<sequence>MSDLLPALPGTSARAFSLRDLQRPAGEATYSAAILAESLVARAGAKIIFMPPPEPVPGGENIQAFYKRPSRYQVVTAANFAAVADGADVASSALPLLSAEFGAEYGDASDAWRVEISRADQRNMQEDDLEFVINQAIVRGYAKQIDKRVLSTVIATTPGAWSLAAAAAHGLRFGELRAVIGSTAAGAAVGADGVLRAAGIAAELTDVVTPTIAGAFYRAGCAVEEELRVLVERRDVQGTLVVTVFATMQPVIADPDAFFTVAA</sequence>
<dbReference type="Proteomes" id="UP000016223">
    <property type="component" value="Chromosome 1"/>
</dbReference>
<protein>
    <submittedName>
        <fullName evidence="1">Uncharacterized protein</fullName>
    </submittedName>
</protein>
<dbReference type="AlphaFoldDB" id="T1XDF4"/>
<evidence type="ECO:0000313" key="1">
    <source>
        <dbReference type="EMBL" id="AGU50359.1"/>
    </source>
</evidence>
<evidence type="ECO:0000313" key="2">
    <source>
        <dbReference type="Proteomes" id="UP000016223"/>
    </source>
</evidence>
<dbReference type="KEGG" id="vpd:VAPA_1c32730"/>
<dbReference type="PATRIC" id="fig|1246301.3.peg.3311"/>
<accession>T1XDF4</accession>
<reference evidence="1 2" key="1">
    <citation type="submission" date="2012-10" db="EMBL/GenBank/DDBJ databases">
        <title>Genome sequence of Variovorax paradoxus B4.</title>
        <authorList>
            <person name="Schuldes J."/>
            <person name="Brandt U."/>
            <person name="Hiessl S."/>
            <person name="Wuebbeler J.H."/>
            <person name="Thuermer A."/>
            <person name="Steinbuechel A."/>
            <person name="Daniel R."/>
        </authorList>
    </citation>
    <scope>NUCLEOTIDE SEQUENCE [LARGE SCALE GENOMIC DNA]</scope>
    <source>
        <strain evidence="1 2">B4</strain>
    </source>
</reference>
<proteinExistence type="predicted"/>
<organism evidence="1 2">
    <name type="scientific">Variovorax paradoxus B4</name>
    <dbReference type="NCBI Taxonomy" id="1246301"/>
    <lineage>
        <taxon>Bacteria</taxon>
        <taxon>Pseudomonadati</taxon>
        <taxon>Pseudomonadota</taxon>
        <taxon>Betaproteobacteria</taxon>
        <taxon>Burkholderiales</taxon>
        <taxon>Comamonadaceae</taxon>
        <taxon>Variovorax</taxon>
    </lineage>
</organism>
<gene>
    <name evidence="1" type="ORF">VAPA_1c32730</name>
</gene>
<dbReference type="HOGENOM" id="CLU_075578_0_0_4"/>
<name>T1XDF4_VARPD</name>